<feature type="compositionally biased region" description="Polar residues" evidence="2">
    <location>
        <begin position="16"/>
        <end position="26"/>
    </location>
</feature>
<feature type="region of interest" description="Disordered" evidence="2">
    <location>
        <begin position="42"/>
        <end position="94"/>
    </location>
</feature>
<dbReference type="Pfam" id="PF13460">
    <property type="entry name" value="NAD_binding_10"/>
    <property type="match status" value="1"/>
</dbReference>
<dbReference type="InterPro" id="IPR036291">
    <property type="entry name" value="NAD(P)-bd_dom_sf"/>
</dbReference>
<dbReference type="Proteomes" id="UP000053144">
    <property type="component" value="Chromosome 3"/>
</dbReference>
<organism evidence="4 5">
    <name type="scientific">Phaseolus angularis</name>
    <name type="common">Azuki bean</name>
    <name type="synonym">Vigna angularis</name>
    <dbReference type="NCBI Taxonomy" id="3914"/>
    <lineage>
        <taxon>Eukaryota</taxon>
        <taxon>Viridiplantae</taxon>
        <taxon>Streptophyta</taxon>
        <taxon>Embryophyta</taxon>
        <taxon>Tracheophyta</taxon>
        <taxon>Spermatophyta</taxon>
        <taxon>Magnoliopsida</taxon>
        <taxon>eudicotyledons</taxon>
        <taxon>Gunneridae</taxon>
        <taxon>Pentapetalae</taxon>
        <taxon>rosids</taxon>
        <taxon>fabids</taxon>
        <taxon>Fabales</taxon>
        <taxon>Fabaceae</taxon>
        <taxon>Papilionoideae</taxon>
        <taxon>50 kb inversion clade</taxon>
        <taxon>NPAAA clade</taxon>
        <taxon>indigoferoid/millettioid clade</taxon>
        <taxon>Phaseoleae</taxon>
        <taxon>Vigna</taxon>
    </lineage>
</organism>
<dbReference type="InterPro" id="IPR044163">
    <property type="entry name" value="SARED1-like"/>
</dbReference>
<dbReference type="Gene3D" id="3.40.50.720">
    <property type="entry name" value="NAD(P)-binding Rossmann-like Domain"/>
    <property type="match status" value="1"/>
</dbReference>
<dbReference type="GO" id="GO:0016491">
    <property type="term" value="F:oxidoreductase activity"/>
    <property type="evidence" value="ECO:0007669"/>
    <property type="project" value="InterPro"/>
</dbReference>
<dbReference type="STRING" id="3914.A0A0L9U5C3"/>
<dbReference type="PANTHER" id="PTHR14194:SF86">
    <property type="entry name" value="OS05G0110300 PROTEIN"/>
    <property type="match status" value="1"/>
</dbReference>
<gene>
    <name evidence="4" type="ORF">LR48_Vigan03g140500</name>
</gene>
<evidence type="ECO:0000313" key="5">
    <source>
        <dbReference type="Proteomes" id="UP000053144"/>
    </source>
</evidence>
<protein>
    <recommendedName>
        <fullName evidence="3">NAD(P)-binding domain-containing protein</fullName>
    </recommendedName>
</protein>
<feature type="compositionally biased region" description="Polar residues" evidence="2">
    <location>
        <begin position="49"/>
        <end position="76"/>
    </location>
</feature>
<dbReference type="AlphaFoldDB" id="A0A0L9U5C3"/>
<comment type="similarity">
    <text evidence="1">Belongs to the NAD(P)-dependent epimerase/dehydratase family.</text>
</comment>
<proteinExistence type="inferred from homology"/>
<dbReference type="EMBL" id="CM003373">
    <property type="protein sequence ID" value="KOM38023.1"/>
    <property type="molecule type" value="Genomic_DNA"/>
</dbReference>
<feature type="domain" description="NAD(P)-binding" evidence="3">
    <location>
        <begin position="232"/>
        <end position="438"/>
    </location>
</feature>
<dbReference type="CDD" id="cd05243">
    <property type="entry name" value="SDR_a5"/>
    <property type="match status" value="1"/>
</dbReference>
<dbReference type="FunFam" id="3.40.50.720:FF:000253">
    <property type="entry name" value="Uncharacterized protein At5g02240"/>
    <property type="match status" value="1"/>
</dbReference>
<evidence type="ECO:0000259" key="3">
    <source>
        <dbReference type="Pfam" id="PF13460"/>
    </source>
</evidence>
<feature type="region of interest" description="Disordered" evidence="2">
    <location>
        <begin position="1"/>
        <end position="29"/>
    </location>
</feature>
<dbReference type="GO" id="GO:0009507">
    <property type="term" value="C:chloroplast"/>
    <property type="evidence" value="ECO:0007669"/>
    <property type="project" value="TreeGrafter"/>
</dbReference>
<dbReference type="InterPro" id="IPR016040">
    <property type="entry name" value="NAD(P)-bd_dom"/>
</dbReference>
<sequence length="474" mass="51716">MKSSRETFIANPIFLQPSSRTTNPKSLNRKNKKILQEELQLRSALSRGPLQQESTRTLSASRNTAPISNRSQTPTRVNPLATDPTAFAPSHTDCSCPTAIPKARLQGGVEERGGAGAKGARVFAKDSLFIRELVEGGTGGKPEEAVEIAEAQSIPTFFSHPRHNETHPTTVMAMVTRVPFAAAATTPLSSFSSSSSSSILQSLRWWNRESAAKSVGTRISVVAANITVLVTGAGGRTGKIVYKKLKERRNEYEARGLVRTEESKQKIGGADDIYVGDIRDAENIDAAFQGIDALIILTSAMPRIKPGFDPTKQKRPKYYFEEGAFPEQVDWIGQKNQIDSAKAARVKQIVLVGSMGGTDVNHPVNKMCKGNILVWKRKAEQYLADSGIPYTIIRCGAFENEEGGLRELITGKDDEILKIETKTIPRADVAEACIQALNYEEAKFKAFDLASKPEGAGSPTKDFRALFSQITTPF</sequence>
<name>A0A0L9U5C3_PHAAN</name>
<dbReference type="Gramene" id="KOM38023">
    <property type="protein sequence ID" value="KOM38023"/>
    <property type="gene ID" value="LR48_Vigan03g140500"/>
</dbReference>
<evidence type="ECO:0000256" key="1">
    <source>
        <dbReference type="ARBA" id="ARBA00007637"/>
    </source>
</evidence>
<reference evidence="5" key="1">
    <citation type="journal article" date="2015" name="Proc. Natl. Acad. Sci. U.S.A.">
        <title>Genome sequencing of adzuki bean (Vigna angularis) provides insight into high starch and low fat accumulation and domestication.</title>
        <authorList>
            <person name="Yang K."/>
            <person name="Tian Z."/>
            <person name="Chen C."/>
            <person name="Luo L."/>
            <person name="Zhao B."/>
            <person name="Wang Z."/>
            <person name="Yu L."/>
            <person name="Li Y."/>
            <person name="Sun Y."/>
            <person name="Li W."/>
            <person name="Chen Y."/>
            <person name="Li Y."/>
            <person name="Zhang Y."/>
            <person name="Ai D."/>
            <person name="Zhao J."/>
            <person name="Shang C."/>
            <person name="Ma Y."/>
            <person name="Wu B."/>
            <person name="Wang M."/>
            <person name="Gao L."/>
            <person name="Sun D."/>
            <person name="Zhang P."/>
            <person name="Guo F."/>
            <person name="Wang W."/>
            <person name="Li Y."/>
            <person name="Wang J."/>
            <person name="Varshney R.K."/>
            <person name="Wang J."/>
            <person name="Ling H.Q."/>
            <person name="Wan P."/>
        </authorList>
    </citation>
    <scope>NUCLEOTIDE SEQUENCE</scope>
    <source>
        <strain evidence="5">cv. Jingnong 6</strain>
    </source>
</reference>
<dbReference type="PANTHER" id="PTHR14194">
    <property type="entry name" value="NITROGEN METABOLIC REGULATION PROTEIN NMR-RELATED"/>
    <property type="match status" value="1"/>
</dbReference>
<dbReference type="SUPFAM" id="SSF51735">
    <property type="entry name" value="NAD(P)-binding Rossmann-fold domains"/>
    <property type="match status" value="1"/>
</dbReference>
<accession>A0A0L9U5C3</accession>
<evidence type="ECO:0000313" key="4">
    <source>
        <dbReference type="EMBL" id="KOM38023.1"/>
    </source>
</evidence>
<evidence type="ECO:0000256" key="2">
    <source>
        <dbReference type="SAM" id="MobiDB-lite"/>
    </source>
</evidence>